<evidence type="ECO:0000313" key="4">
    <source>
        <dbReference type="EMBL" id="MCG4766254.1"/>
    </source>
</evidence>
<reference evidence="3 6" key="1">
    <citation type="submission" date="2015-09" db="EMBL/GenBank/DDBJ databases">
        <authorList>
            <consortium name="Pathogen Informatics"/>
        </authorList>
    </citation>
    <scope>NUCLEOTIDE SEQUENCE [LARGE SCALE GENOMIC DNA]</scope>
    <source>
        <strain evidence="3 6">2789STDY5608849</strain>
    </source>
</reference>
<keyword evidence="7" id="KW-1185">Reference proteome</keyword>
<reference evidence="5 7" key="2">
    <citation type="journal article" date="2020" name="Cell Host Microbe">
        <title>Functional and Genomic Variation between Human-Derived Isolates of Lachnospiraceae Reveals Inter- and Intra-Species Diversity.</title>
        <authorList>
            <person name="Sorbara M.T."/>
            <person name="Littmann E.R."/>
            <person name="Fontana E."/>
            <person name="Moody T.U."/>
            <person name="Kohout C.E."/>
            <person name="Gjonbalaj M."/>
            <person name="Eaton V."/>
            <person name="Seok R."/>
            <person name="Leiner I.M."/>
            <person name="Pamer E.G."/>
        </authorList>
    </citation>
    <scope>NUCLEOTIDE SEQUENCE [LARGE SCALE GENOMIC DNA]</scope>
    <source>
        <strain evidence="5 7">MSK.14.54</strain>
    </source>
</reference>
<gene>
    <name evidence="3" type="primary">sleB</name>
    <name evidence="3" type="ORF">ERS852406_00068</name>
    <name evidence="5" type="ORF">G5B05_05040</name>
    <name evidence="4" type="ORF">L0N21_12165</name>
</gene>
<reference evidence="5" key="3">
    <citation type="submission" date="2020-02" db="EMBL/GenBank/DDBJ databases">
        <authorList>
            <person name="Littmann E."/>
            <person name="Sorbara M."/>
        </authorList>
    </citation>
    <scope>NUCLEOTIDE SEQUENCE</scope>
    <source>
        <strain evidence="5">MSK.14.54</strain>
    </source>
</reference>
<evidence type="ECO:0000259" key="2">
    <source>
        <dbReference type="PROSITE" id="PS51781"/>
    </source>
</evidence>
<dbReference type="STRING" id="1150298.ERS852406_00068"/>
<dbReference type="EMBL" id="CYYV01000001">
    <property type="protein sequence ID" value="CUN36300.1"/>
    <property type="molecule type" value="Genomic_DNA"/>
</dbReference>
<feature type="domain" description="SH3b" evidence="2">
    <location>
        <begin position="42"/>
        <end position="105"/>
    </location>
</feature>
<evidence type="ECO:0000313" key="7">
    <source>
        <dbReference type="Proteomes" id="UP000768180"/>
    </source>
</evidence>
<dbReference type="GeneID" id="79854864"/>
<name>A0A173WB98_9FIRM</name>
<dbReference type="Pfam" id="PF08239">
    <property type="entry name" value="SH3_3"/>
    <property type="match status" value="2"/>
</dbReference>
<dbReference type="RefSeq" id="WP_055220896.1">
    <property type="nucleotide sequence ID" value="NZ_CYYV01000001.1"/>
</dbReference>
<dbReference type="InterPro" id="IPR042047">
    <property type="entry name" value="SleB_dom1"/>
</dbReference>
<dbReference type="PROSITE" id="PS51781">
    <property type="entry name" value="SH3B"/>
    <property type="match status" value="2"/>
</dbReference>
<dbReference type="SMART" id="SM00287">
    <property type="entry name" value="SH3b"/>
    <property type="match status" value="2"/>
</dbReference>
<evidence type="ECO:0000313" key="3">
    <source>
        <dbReference type="EMBL" id="CUN36300.1"/>
    </source>
</evidence>
<dbReference type="EMBL" id="JAKNFS010000016">
    <property type="protein sequence ID" value="MCG4766254.1"/>
    <property type="molecule type" value="Genomic_DNA"/>
</dbReference>
<protein>
    <submittedName>
        <fullName evidence="3">Germination-specific amidase</fullName>
    </submittedName>
    <submittedName>
        <fullName evidence="4">SH3 domain-containing protein</fullName>
    </submittedName>
</protein>
<dbReference type="Gene3D" id="2.30.30.40">
    <property type="entry name" value="SH3 Domains"/>
    <property type="match status" value="2"/>
</dbReference>
<dbReference type="PANTHER" id="PTHR34408:SF2">
    <property type="entry name" value="CELL WALL-BINDING PROTEIN YWSB"/>
    <property type="match status" value="1"/>
</dbReference>
<keyword evidence="1" id="KW-0732">Signal</keyword>
<dbReference type="Proteomes" id="UP001199915">
    <property type="component" value="Unassembled WGS sequence"/>
</dbReference>
<organism evidence="3 6">
    <name type="scientific">Fusicatenibacter saccharivorans</name>
    <dbReference type="NCBI Taxonomy" id="1150298"/>
    <lineage>
        <taxon>Bacteria</taxon>
        <taxon>Bacillati</taxon>
        <taxon>Bacillota</taxon>
        <taxon>Clostridia</taxon>
        <taxon>Lachnospirales</taxon>
        <taxon>Lachnospiraceae</taxon>
        <taxon>Fusicatenibacter</taxon>
    </lineage>
</organism>
<dbReference type="Gene3D" id="1.10.10.2520">
    <property type="entry name" value="Cell wall hydrolase SleB, domain 1"/>
    <property type="match status" value="1"/>
</dbReference>
<evidence type="ECO:0000313" key="5">
    <source>
        <dbReference type="EMBL" id="NSE15784.1"/>
    </source>
</evidence>
<feature type="chain" id="PRO_5014250582" evidence="1">
    <location>
        <begin position="29"/>
        <end position="324"/>
    </location>
</feature>
<dbReference type="EMBL" id="JAAITQ010000006">
    <property type="protein sequence ID" value="NSE15784.1"/>
    <property type="molecule type" value="Genomic_DNA"/>
</dbReference>
<accession>A0A173WB98</accession>
<dbReference type="Proteomes" id="UP000095706">
    <property type="component" value="Unassembled WGS sequence"/>
</dbReference>
<dbReference type="InterPro" id="IPR052354">
    <property type="entry name" value="Cell_Wall_Dynamics_Protein"/>
</dbReference>
<dbReference type="InterPro" id="IPR003646">
    <property type="entry name" value="SH3-like_bac-type"/>
</dbReference>
<evidence type="ECO:0000313" key="6">
    <source>
        <dbReference type="Proteomes" id="UP000095706"/>
    </source>
</evidence>
<proteinExistence type="predicted"/>
<feature type="domain" description="SH3b" evidence="2">
    <location>
        <begin position="116"/>
        <end position="178"/>
    </location>
</feature>
<dbReference type="InterPro" id="IPR011105">
    <property type="entry name" value="Cell_wall_hydrolase_SleB"/>
</dbReference>
<dbReference type="AlphaFoldDB" id="A0A173WB98"/>
<dbReference type="PANTHER" id="PTHR34408">
    <property type="entry name" value="FAMILY PROTEIN, PUTATIVE-RELATED"/>
    <property type="match status" value="1"/>
</dbReference>
<reference evidence="4" key="4">
    <citation type="submission" date="2022-01" db="EMBL/GenBank/DDBJ databases">
        <title>Collection of gut derived symbiotic bacterial strains cultured from healthy donors.</title>
        <authorList>
            <person name="Lin H."/>
            <person name="Kohout C."/>
            <person name="Waligurski E."/>
            <person name="Pamer E.G."/>
        </authorList>
    </citation>
    <scope>NUCLEOTIDE SEQUENCE</scope>
    <source>
        <strain evidence="4">DFI.5.49</strain>
    </source>
</reference>
<dbReference type="GO" id="GO:0016787">
    <property type="term" value="F:hydrolase activity"/>
    <property type="evidence" value="ECO:0007669"/>
    <property type="project" value="InterPro"/>
</dbReference>
<dbReference type="OrthoDB" id="9785345at2"/>
<dbReference type="Proteomes" id="UP000768180">
    <property type="component" value="Unassembled WGS sequence"/>
</dbReference>
<feature type="signal peptide" evidence="1">
    <location>
        <begin position="1"/>
        <end position="28"/>
    </location>
</feature>
<evidence type="ECO:0000256" key="1">
    <source>
        <dbReference type="SAM" id="SignalP"/>
    </source>
</evidence>
<sequence>MTFKKSYVPGILGSVLTLTVIMAAPVKAETKEETILNKTDWSTMAAANVEGYVNIRSEANADSEIVGVLMPGYAVTVTEKGDEWSKISSNGVEGYIKNEYLVFGEEAKAHYRNMCGITGVVQADSLRVREAASTDSAQVGTLTQNGEVSIFGEEADWYQIQYSGSSAYVHGDYVTLSEELKGAVSMEEYQASQACAASSAAAASTAGSASVISADSNDVAMLAALIECEAGGESYTGMVAVGAVVVNRVNSGSFPNSVSGVIYQSGQFTPVATGTFQSVLARGARSDCYAAAQAALAGESPVGGCLYFNSGYGSGIQIGYQHFY</sequence>
<dbReference type="Pfam" id="PF07486">
    <property type="entry name" value="Hydrolase_2"/>
    <property type="match status" value="1"/>
</dbReference>